<proteinExistence type="predicted"/>
<feature type="transmembrane region" description="Helical" evidence="6">
    <location>
        <begin position="107"/>
        <end position="127"/>
    </location>
</feature>
<feature type="transmembrane region" description="Helical" evidence="6">
    <location>
        <begin position="269"/>
        <end position="293"/>
    </location>
</feature>
<evidence type="ECO:0000256" key="5">
    <source>
        <dbReference type="ARBA" id="ARBA00023136"/>
    </source>
</evidence>
<keyword evidence="4 6" id="KW-1133">Transmembrane helix</keyword>
<evidence type="ECO:0000313" key="8">
    <source>
        <dbReference type="EMBL" id="XBH20237.1"/>
    </source>
</evidence>
<feature type="transmembrane region" description="Helical" evidence="6">
    <location>
        <begin position="439"/>
        <end position="461"/>
    </location>
</feature>
<comment type="subcellular location">
    <subcellularLocation>
        <location evidence="1">Cell membrane</location>
        <topology evidence="1">Multi-pass membrane protein</topology>
    </subcellularLocation>
</comment>
<feature type="transmembrane region" description="Helical" evidence="6">
    <location>
        <begin position="365"/>
        <end position="383"/>
    </location>
</feature>
<keyword evidence="5 6" id="KW-0472">Membrane</keyword>
<protein>
    <submittedName>
        <fullName evidence="8">MFS transporter</fullName>
    </submittedName>
</protein>
<evidence type="ECO:0000256" key="2">
    <source>
        <dbReference type="ARBA" id="ARBA00022448"/>
    </source>
</evidence>
<dbReference type="GO" id="GO:0022857">
    <property type="term" value="F:transmembrane transporter activity"/>
    <property type="evidence" value="ECO:0007669"/>
    <property type="project" value="InterPro"/>
</dbReference>
<dbReference type="Pfam" id="PF07690">
    <property type="entry name" value="MFS_1"/>
    <property type="match status" value="1"/>
</dbReference>
<sequence length="488" mass="49830">MNTAPRPARGIGPLIVVLVLGFSSLCVSLMQSLVLPIQSELPTLLSTSASNASWVVTATLLGGAVAMPMAGRLADIYGKKPILVGSAVLLLMGAFLCAVADQFSLILAGRVLQGLAMGYVPVAISLVRDVAPREKSNSALAAVSAMMGVGGALGLPLAAWIVESFDWRMLFWLATVLAAIMIILSAAILPSSTVASGARFDLGGAAGLSAGLVALLVGVSKGNDWGWGSPTTLALILGGAVVLLGWGYFELRHDSPLVDLRTTAHLPVLMTNLAGLMVGFGMMAHAIVVPQLLQMPLAAGHGLGQTIMQTGLWMAPAGITMLLVSPLSSMFLTRLGGRITLAIGSGVIASGYTFAVFMTDAPWKLMVAASVASAGVAIAYAAMPTLIMNNVPQSKASSSVGVNALMRSIGSTVAGAVMAIMLTSNKVTVGDVSVAPQSAFQLCFVVGSAAALLALALTLLIPRSKPMPQQAQTTQQTGALVGAISKES</sequence>
<dbReference type="AlphaFoldDB" id="A0AAU7DT78"/>
<evidence type="ECO:0000256" key="1">
    <source>
        <dbReference type="ARBA" id="ARBA00004651"/>
    </source>
</evidence>
<name>A0AAU7DT78_9MICO</name>
<reference evidence="8" key="1">
    <citation type="submission" date="2024-02" db="EMBL/GenBank/DDBJ databases">
        <title>Tomenella chthoni gen. nov. sp. nov., a member of the family Jonesiaceae isolated from bat guano.</title>
        <authorList>
            <person name="Miller S.L."/>
            <person name="King J."/>
            <person name="Sankaranarayanan K."/>
            <person name="Lawson P.A."/>
        </authorList>
    </citation>
    <scope>NUCLEOTIDE SEQUENCE</scope>
    <source>
        <strain evidence="8">BS-20</strain>
    </source>
</reference>
<keyword evidence="2" id="KW-0813">Transport</keyword>
<evidence type="ECO:0000256" key="3">
    <source>
        <dbReference type="ARBA" id="ARBA00022692"/>
    </source>
</evidence>
<accession>A0AAU7DT78</accession>
<feature type="transmembrane region" description="Helical" evidence="6">
    <location>
        <begin position="12"/>
        <end position="32"/>
    </location>
</feature>
<feature type="domain" description="Major facilitator superfamily (MFS) profile" evidence="7">
    <location>
        <begin position="16"/>
        <end position="465"/>
    </location>
</feature>
<feature type="transmembrane region" description="Helical" evidence="6">
    <location>
        <begin position="200"/>
        <end position="219"/>
    </location>
</feature>
<dbReference type="PANTHER" id="PTHR42718">
    <property type="entry name" value="MAJOR FACILITATOR SUPERFAMILY MULTIDRUG TRANSPORTER MFSC"/>
    <property type="match status" value="1"/>
</dbReference>
<feature type="transmembrane region" description="Helical" evidence="6">
    <location>
        <begin position="404"/>
        <end position="424"/>
    </location>
</feature>
<feature type="transmembrane region" description="Helical" evidence="6">
    <location>
        <begin position="82"/>
        <end position="101"/>
    </location>
</feature>
<dbReference type="InterPro" id="IPR020846">
    <property type="entry name" value="MFS_dom"/>
</dbReference>
<dbReference type="InterPro" id="IPR011701">
    <property type="entry name" value="MFS"/>
</dbReference>
<dbReference type="Gene3D" id="1.20.1250.20">
    <property type="entry name" value="MFS general substrate transporter like domains"/>
    <property type="match status" value="2"/>
</dbReference>
<keyword evidence="3 6" id="KW-0812">Transmembrane</keyword>
<dbReference type="PROSITE" id="PS50850">
    <property type="entry name" value="MFS"/>
    <property type="match status" value="1"/>
</dbReference>
<feature type="transmembrane region" description="Helical" evidence="6">
    <location>
        <begin position="52"/>
        <end position="70"/>
    </location>
</feature>
<dbReference type="InterPro" id="IPR036259">
    <property type="entry name" value="MFS_trans_sf"/>
</dbReference>
<evidence type="ECO:0000256" key="6">
    <source>
        <dbReference type="SAM" id="Phobius"/>
    </source>
</evidence>
<dbReference type="GO" id="GO:0005886">
    <property type="term" value="C:plasma membrane"/>
    <property type="evidence" value="ECO:0007669"/>
    <property type="project" value="UniProtKB-SubCell"/>
</dbReference>
<feature type="transmembrane region" description="Helical" evidence="6">
    <location>
        <begin position="139"/>
        <end position="161"/>
    </location>
</feature>
<dbReference type="PANTHER" id="PTHR42718:SF9">
    <property type="entry name" value="MAJOR FACILITATOR SUPERFAMILY MULTIDRUG TRANSPORTER MFSC"/>
    <property type="match status" value="1"/>
</dbReference>
<feature type="transmembrane region" description="Helical" evidence="6">
    <location>
        <begin position="167"/>
        <end position="188"/>
    </location>
</feature>
<organism evidence="8">
    <name type="scientific">Jonesiaceae bacterium BS-20</name>
    <dbReference type="NCBI Taxonomy" id="3120821"/>
    <lineage>
        <taxon>Bacteria</taxon>
        <taxon>Bacillati</taxon>
        <taxon>Actinomycetota</taxon>
        <taxon>Actinomycetes</taxon>
        <taxon>Micrococcales</taxon>
        <taxon>Jonesiaceae</taxon>
    </lineage>
</organism>
<feature type="transmembrane region" description="Helical" evidence="6">
    <location>
        <begin position="313"/>
        <end position="332"/>
    </location>
</feature>
<evidence type="ECO:0000256" key="4">
    <source>
        <dbReference type="ARBA" id="ARBA00022989"/>
    </source>
</evidence>
<dbReference type="CDD" id="cd17504">
    <property type="entry name" value="MFS_MMR_MDR_like"/>
    <property type="match status" value="1"/>
</dbReference>
<feature type="transmembrane region" description="Helical" evidence="6">
    <location>
        <begin position="231"/>
        <end position="249"/>
    </location>
</feature>
<gene>
    <name evidence="8" type="ORF">V5R04_08200</name>
</gene>
<feature type="transmembrane region" description="Helical" evidence="6">
    <location>
        <begin position="339"/>
        <end position="359"/>
    </location>
</feature>
<dbReference type="EMBL" id="CP146203">
    <property type="protein sequence ID" value="XBH20237.1"/>
    <property type="molecule type" value="Genomic_DNA"/>
</dbReference>
<dbReference type="SUPFAM" id="SSF103473">
    <property type="entry name" value="MFS general substrate transporter"/>
    <property type="match status" value="1"/>
</dbReference>
<evidence type="ECO:0000259" key="7">
    <source>
        <dbReference type="PROSITE" id="PS50850"/>
    </source>
</evidence>